<keyword evidence="3" id="KW-1185">Reference proteome</keyword>
<protein>
    <submittedName>
        <fullName evidence="2">Uncharacterized protein</fullName>
    </submittedName>
</protein>
<dbReference type="Gene3D" id="3.90.176.10">
    <property type="entry name" value="Toxin ADP-ribosyltransferase, Chain A, domain 1"/>
    <property type="match status" value="1"/>
</dbReference>
<evidence type="ECO:0000313" key="2">
    <source>
        <dbReference type="EMBL" id="MEB3962992.1"/>
    </source>
</evidence>
<gene>
    <name evidence="2" type="ORF">OKJ48_22480</name>
</gene>
<name>A0ABU6CE59_9ACTN</name>
<dbReference type="Proteomes" id="UP001352223">
    <property type="component" value="Unassembled WGS sequence"/>
</dbReference>
<organism evidence="2 3">
    <name type="scientific">Streptomyces kunmingensis</name>
    <dbReference type="NCBI Taxonomy" id="68225"/>
    <lineage>
        <taxon>Bacteria</taxon>
        <taxon>Bacillati</taxon>
        <taxon>Actinomycetota</taxon>
        <taxon>Actinomycetes</taxon>
        <taxon>Kitasatosporales</taxon>
        <taxon>Streptomycetaceae</taxon>
        <taxon>Streptomyces</taxon>
    </lineage>
</organism>
<feature type="compositionally biased region" description="Low complexity" evidence="1">
    <location>
        <begin position="570"/>
        <end position="582"/>
    </location>
</feature>
<sequence>MNRRSVLARGRLGTAGRRSETGSTGALTLSGGDGVFIVHRTGTPHAFPADIIASLRTEPAEGTTVLVDTLVTDGELDAFTAVLDQIRDPLRHAGTSEIRLAMSAGAKARAERPAPAQTLSAAWGVDVVAPSGAAVIVPGGSLFSPDDPDAPGGWWRFSPGLVPRRLGARWPTPDWDAALDRVNEDIAENHFVQQIPAGLLMHPKETRSEGIDALRYAVPADPAHPVLLVGSPGSPPVDADALAGVITALPRHIRGTLRLLPGDGRDLLDTGQEVADALGLEVQVGSGLPVVVTADSPDSPAHRVLIFDANGTASWRPYVQTVTCAPAESGPPPAPRLGSWRLPEIGSAESSEPGVLVLDKRWQVTLTRAGMWIGPRGKPVSMSERRIDTAVVAIDLGVSGRSLDDSLWPMLDQLFGGLEQDVRDRAMIQVHGTTSAEGLRMLRRLAVRHGLVLAPNGWRSDTQDTVVTPSAPAAGIRLEQPAEAASSEPPAAPPSPAAPASVDIPATDPTPSAPPVLPSSNFDITMSTSSAGTVDASSWQTPHPFSGPQESIYRAPAGLPPTPAVAESGASAQVSTTTASASPQLGRPPASPPSGNSRGAGAEHDPLSHDDDDHGTEHGTEHGKAYQSPSPGGVPTVPDAAHVTETSPHHTLPETPPTEAPTPEPTSSQTDLSGSTPPPAPSTPMTYREILYAPIRPTHVSSAAQRKALREHLGSHWDRHLGAVQRTLTRLPGLRIGHAVDELAEDLTAVHAYLEGDMGLSTDAGLERRDPGTLAFLSCLASGLRCLPSYRGTAIRSGGMLGEGADLLLPGEELGEATAISALALAGGYVPVPQDHYLIASVTGRRTGSLTGEEQAASAEEIVFGPATRLRVLAVRERAGSKVILLREIMDSAPISIPGVLDDTDQQVLNRLNAFADQPSTAVPGLTFPSRCAGALGLLSPDTSSA</sequence>
<comment type="caution">
    <text evidence="2">The sequence shown here is derived from an EMBL/GenBank/DDBJ whole genome shotgun (WGS) entry which is preliminary data.</text>
</comment>
<feature type="compositionally biased region" description="Polar residues" evidence="1">
    <location>
        <begin position="518"/>
        <end position="543"/>
    </location>
</feature>
<reference evidence="2 3" key="1">
    <citation type="submission" date="2022-10" db="EMBL/GenBank/DDBJ databases">
        <authorList>
            <person name="Xie J."/>
            <person name="Shen N."/>
        </authorList>
    </citation>
    <scope>NUCLEOTIDE SEQUENCE [LARGE SCALE GENOMIC DNA]</scope>
    <source>
        <strain evidence="2 3">DSM 41681</strain>
    </source>
</reference>
<feature type="region of interest" description="Disordered" evidence="1">
    <location>
        <begin position="480"/>
        <end position="685"/>
    </location>
</feature>
<proteinExistence type="predicted"/>
<dbReference type="EMBL" id="JAOZYB010000201">
    <property type="protein sequence ID" value="MEB3962992.1"/>
    <property type="molecule type" value="Genomic_DNA"/>
</dbReference>
<feature type="compositionally biased region" description="Basic and acidic residues" evidence="1">
    <location>
        <begin position="601"/>
        <end position="624"/>
    </location>
</feature>
<feature type="compositionally biased region" description="Low complexity" evidence="1">
    <location>
        <begin position="7"/>
        <end position="26"/>
    </location>
</feature>
<accession>A0ABU6CE59</accession>
<feature type="compositionally biased region" description="Pro residues" evidence="1">
    <location>
        <begin position="654"/>
        <end position="664"/>
    </location>
</feature>
<dbReference type="RefSeq" id="WP_324770647.1">
    <property type="nucleotide sequence ID" value="NZ_BAAATS010000037.1"/>
</dbReference>
<evidence type="ECO:0000313" key="3">
    <source>
        <dbReference type="Proteomes" id="UP001352223"/>
    </source>
</evidence>
<evidence type="ECO:0000256" key="1">
    <source>
        <dbReference type="SAM" id="MobiDB-lite"/>
    </source>
</evidence>
<feature type="region of interest" description="Disordered" evidence="1">
    <location>
        <begin position="1"/>
        <end position="26"/>
    </location>
</feature>